<feature type="transmembrane region" description="Helical" evidence="1">
    <location>
        <begin position="89"/>
        <end position="111"/>
    </location>
</feature>
<comment type="caution">
    <text evidence="3">The sequence shown here is derived from an EMBL/GenBank/DDBJ whole genome shotgun (WGS) entry which is preliminary data.</text>
</comment>
<evidence type="ECO:0000256" key="1">
    <source>
        <dbReference type="SAM" id="Phobius"/>
    </source>
</evidence>
<keyword evidence="1" id="KW-0472">Membrane</keyword>
<dbReference type="SUPFAM" id="SSF81665">
    <property type="entry name" value="Calcium ATPase, transmembrane domain M"/>
    <property type="match status" value="1"/>
</dbReference>
<dbReference type="AlphaFoldDB" id="A0ABD6F2L9"/>
<feature type="transmembrane region" description="Helical" evidence="1">
    <location>
        <begin position="59"/>
        <end position="77"/>
    </location>
</feature>
<keyword evidence="4" id="KW-1185">Reference proteome</keyword>
<dbReference type="InterPro" id="IPR023298">
    <property type="entry name" value="ATPase_P-typ_TM_dom_sf"/>
</dbReference>
<organism evidence="3 4">
    <name type="scientific">Gnathostoma spinigerum</name>
    <dbReference type="NCBI Taxonomy" id="75299"/>
    <lineage>
        <taxon>Eukaryota</taxon>
        <taxon>Metazoa</taxon>
        <taxon>Ecdysozoa</taxon>
        <taxon>Nematoda</taxon>
        <taxon>Chromadorea</taxon>
        <taxon>Rhabditida</taxon>
        <taxon>Spirurina</taxon>
        <taxon>Gnathostomatomorpha</taxon>
        <taxon>Gnathostomatoidea</taxon>
        <taxon>Gnathostomatidae</taxon>
        <taxon>Gnathostoma</taxon>
    </lineage>
</organism>
<dbReference type="GO" id="GO:0005388">
    <property type="term" value="F:P-type calcium transporter activity"/>
    <property type="evidence" value="ECO:0007669"/>
    <property type="project" value="UniProtKB-EC"/>
</dbReference>
<dbReference type="EMBL" id="JBGFUD010018272">
    <property type="protein sequence ID" value="MFH4984521.1"/>
    <property type="molecule type" value="Genomic_DNA"/>
</dbReference>
<dbReference type="PANTHER" id="PTHR42861">
    <property type="entry name" value="CALCIUM-TRANSPORTING ATPASE"/>
    <property type="match status" value="1"/>
</dbReference>
<sequence length="135" mass="15249">MENAHAKSAEEVCRFFKVGPDGLTEEQVAANFEKYGPNELPVEVSKKLWELVLEQFDDLLVKILLLAAIVSFVLALFEEHDDQTDAVTAFVEPFVILLILIANAVVGVWQVSMCSISVEKCNQKHMFEYLLVSFR</sequence>
<evidence type="ECO:0000313" key="4">
    <source>
        <dbReference type="Proteomes" id="UP001608902"/>
    </source>
</evidence>
<dbReference type="Proteomes" id="UP001608902">
    <property type="component" value="Unassembled WGS sequence"/>
</dbReference>
<dbReference type="SMART" id="SM00831">
    <property type="entry name" value="Cation_ATPase_N"/>
    <property type="match status" value="1"/>
</dbReference>
<dbReference type="Pfam" id="PF00690">
    <property type="entry name" value="Cation_ATPase_N"/>
    <property type="match status" value="1"/>
</dbReference>
<keyword evidence="1" id="KW-0812">Transmembrane</keyword>
<evidence type="ECO:0000313" key="3">
    <source>
        <dbReference type="EMBL" id="MFH4984521.1"/>
    </source>
</evidence>
<accession>A0ABD6F2L9</accession>
<dbReference type="Gene3D" id="2.70.150.10">
    <property type="entry name" value="Calcium-transporting ATPase, cytoplasmic transduction domain A"/>
    <property type="match status" value="1"/>
</dbReference>
<protein>
    <recommendedName>
        <fullName evidence="2">Cation-transporting P-type ATPase N-terminal domain-containing protein</fullName>
    </recommendedName>
</protein>
<evidence type="ECO:0000259" key="2">
    <source>
        <dbReference type="SMART" id="SM00831"/>
    </source>
</evidence>
<reference evidence="3 4" key="1">
    <citation type="submission" date="2024-08" db="EMBL/GenBank/DDBJ databases">
        <title>Gnathostoma spinigerum genome.</title>
        <authorList>
            <person name="Gonzalez-Bertolin B."/>
            <person name="Monzon S."/>
            <person name="Zaballos A."/>
            <person name="Jimenez P."/>
            <person name="Dekumyoy P."/>
            <person name="Varona S."/>
            <person name="Cuesta I."/>
            <person name="Sumanam S."/>
            <person name="Adisakwattana P."/>
            <person name="Gasser R.B."/>
            <person name="Hernandez-Gonzalez A."/>
            <person name="Young N.D."/>
            <person name="Perteguer M.J."/>
        </authorList>
    </citation>
    <scope>NUCLEOTIDE SEQUENCE [LARGE SCALE GENOMIC DNA]</scope>
    <source>
        <strain evidence="3">AL3</strain>
        <tissue evidence="3">Liver</tissue>
    </source>
</reference>
<feature type="domain" description="Cation-transporting P-type ATPase N-terminal" evidence="2">
    <location>
        <begin position="3"/>
        <end position="76"/>
    </location>
</feature>
<name>A0ABD6F2L9_9BILA</name>
<keyword evidence="1" id="KW-1133">Transmembrane helix</keyword>
<dbReference type="Gene3D" id="1.20.1110.10">
    <property type="entry name" value="Calcium-transporting ATPase, transmembrane domain"/>
    <property type="match status" value="1"/>
</dbReference>
<proteinExistence type="predicted"/>
<dbReference type="InterPro" id="IPR004014">
    <property type="entry name" value="ATPase_P-typ_cation-transptr_N"/>
</dbReference>
<gene>
    <name evidence="3" type="ORF">AB6A40_011230</name>
</gene>